<proteinExistence type="predicted"/>
<feature type="transmembrane region" description="Helical" evidence="1">
    <location>
        <begin position="168"/>
        <end position="185"/>
    </location>
</feature>
<dbReference type="AlphaFoldDB" id="A0A081C509"/>
<dbReference type="eggNOG" id="ENOG5032WH3">
    <property type="taxonomic scope" value="Bacteria"/>
</dbReference>
<organism evidence="2">
    <name type="scientific">Vecturithrix granuli</name>
    <dbReference type="NCBI Taxonomy" id="1499967"/>
    <lineage>
        <taxon>Bacteria</taxon>
        <taxon>Candidatus Moduliflexota</taxon>
        <taxon>Candidatus Vecturitrichia</taxon>
        <taxon>Candidatus Vecturitrichales</taxon>
        <taxon>Candidatus Vecturitrichaceae</taxon>
        <taxon>Candidatus Vecturithrix</taxon>
    </lineage>
</organism>
<feature type="transmembrane region" description="Helical" evidence="1">
    <location>
        <begin position="197"/>
        <end position="217"/>
    </location>
</feature>
<protein>
    <submittedName>
        <fullName evidence="2">Uncharacterized protein</fullName>
    </submittedName>
</protein>
<keyword evidence="1" id="KW-0472">Membrane</keyword>
<evidence type="ECO:0000256" key="1">
    <source>
        <dbReference type="SAM" id="Phobius"/>
    </source>
</evidence>
<feature type="transmembrane region" description="Helical" evidence="1">
    <location>
        <begin position="136"/>
        <end position="161"/>
    </location>
</feature>
<keyword evidence="1" id="KW-0812">Transmembrane</keyword>
<evidence type="ECO:0000313" key="2">
    <source>
        <dbReference type="EMBL" id="GAK59664.1"/>
    </source>
</evidence>
<dbReference type="InterPro" id="IPR046475">
    <property type="entry name" value="DUF6796"/>
</dbReference>
<dbReference type="HOGENOM" id="CLU_1106263_0_0_0"/>
<reference evidence="2" key="1">
    <citation type="journal article" date="2015" name="PeerJ">
        <title>First genomic representation of candidate bacterial phylum KSB3 points to enhanced environmental sensing as a trigger of wastewater bulking.</title>
        <authorList>
            <person name="Sekiguchi Y."/>
            <person name="Ohashi A."/>
            <person name="Parks D.H."/>
            <person name="Yamauchi T."/>
            <person name="Tyson G.W."/>
            <person name="Hugenholtz P."/>
        </authorList>
    </citation>
    <scope>NUCLEOTIDE SEQUENCE [LARGE SCALE GENOMIC DNA]</scope>
</reference>
<feature type="transmembrane region" description="Helical" evidence="1">
    <location>
        <begin position="86"/>
        <end position="107"/>
    </location>
</feature>
<feature type="transmembrane region" description="Helical" evidence="1">
    <location>
        <begin position="54"/>
        <end position="79"/>
    </location>
</feature>
<dbReference type="Proteomes" id="UP000030661">
    <property type="component" value="Unassembled WGS sequence"/>
</dbReference>
<feature type="transmembrane region" description="Helical" evidence="1">
    <location>
        <begin position="12"/>
        <end position="34"/>
    </location>
</feature>
<dbReference type="Pfam" id="PF20599">
    <property type="entry name" value="DUF6796"/>
    <property type="match status" value="1"/>
</dbReference>
<sequence>MEDLKLLRWTGITGVIGAILLFTGDMFLFGSWLSGQETLAENWRLMSRFSPLRLMIGGILGPISTIFYGLGCWHFYLALKPGGKQLGFLVFLTYTSGMIIGGAYQAASPVLGFFFHVEQALGQEGFDLLSAATLQYLTLLFTIAQIFGIIGSLLFIFLVLFRSTRYPRWMIFVTPPVILFTRTIFRHFPAPLGGNLLAGYINLGFLLIFGVSLKILWHGGRRITP</sequence>
<evidence type="ECO:0000313" key="3">
    <source>
        <dbReference type="Proteomes" id="UP000030661"/>
    </source>
</evidence>
<keyword evidence="1" id="KW-1133">Transmembrane helix</keyword>
<gene>
    <name evidence="2" type="ORF">U27_06649</name>
</gene>
<name>A0A081C509_VECG1</name>
<dbReference type="EMBL" id="DF820470">
    <property type="protein sequence ID" value="GAK59664.1"/>
    <property type="molecule type" value="Genomic_DNA"/>
</dbReference>
<accession>A0A081C509</accession>
<keyword evidence="3" id="KW-1185">Reference proteome</keyword>